<accession>Q0A9K5</accession>
<keyword evidence="2" id="KW-1185">Reference proteome</keyword>
<dbReference type="OrthoDB" id="1550686at2"/>
<protein>
    <submittedName>
        <fullName evidence="1">Uncharacterized protein</fullName>
    </submittedName>
</protein>
<gene>
    <name evidence="1" type="ordered locus">Mlg_1132</name>
</gene>
<dbReference type="RefSeq" id="WP_011628877.1">
    <property type="nucleotide sequence ID" value="NC_008340.1"/>
</dbReference>
<dbReference type="KEGG" id="aeh:Mlg_1132"/>
<dbReference type="EMBL" id="CP000453">
    <property type="protein sequence ID" value="ABI56482.1"/>
    <property type="molecule type" value="Genomic_DNA"/>
</dbReference>
<dbReference type="HOGENOM" id="CLU_090650_0_0_6"/>
<name>Q0A9K5_ALKEH</name>
<reference evidence="2" key="1">
    <citation type="submission" date="2006-08" db="EMBL/GenBank/DDBJ databases">
        <title>Complete sequence of Alkalilimnicola ehrilichei MLHE-1.</title>
        <authorList>
            <person name="Copeland A."/>
            <person name="Lucas S."/>
            <person name="Lapidus A."/>
            <person name="Barry K."/>
            <person name="Detter J.C."/>
            <person name="Glavina del Rio T."/>
            <person name="Hammon N."/>
            <person name="Israni S."/>
            <person name="Dalin E."/>
            <person name="Tice H."/>
            <person name="Pitluck S."/>
            <person name="Sims D."/>
            <person name="Brettin T."/>
            <person name="Bruce D."/>
            <person name="Han C."/>
            <person name="Tapia R."/>
            <person name="Gilna P."/>
            <person name="Schmutz J."/>
            <person name="Larimer F."/>
            <person name="Land M."/>
            <person name="Hauser L."/>
            <person name="Kyrpides N."/>
            <person name="Mikhailova N."/>
            <person name="Oremland R.S."/>
            <person name="Hoeft S.E."/>
            <person name="Switzer-Blum J."/>
            <person name="Kulp T."/>
            <person name="King G."/>
            <person name="Tabita R."/>
            <person name="Witte B."/>
            <person name="Santini J.M."/>
            <person name="Basu P."/>
            <person name="Hollibaugh J.T."/>
            <person name="Xie G."/>
            <person name="Stolz J.F."/>
            <person name="Richardson P."/>
        </authorList>
    </citation>
    <scope>NUCLEOTIDE SEQUENCE [LARGE SCALE GENOMIC DNA]</scope>
    <source>
        <strain evidence="2">ATCC BAA-1101 / DSM 17681 / MLHE-1</strain>
    </source>
</reference>
<organism evidence="1 2">
    <name type="scientific">Alkalilimnicola ehrlichii (strain ATCC BAA-1101 / DSM 17681 / MLHE-1)</name>
    <dbReference type="NCBI Taxonomy" id="187272"/>
    <lineage>
        <taxon>Bacteria</taxon>
        <taxon>Pseudomonadati</taxon>
        <taxon>Pseudomonadota</taxon>
        <taxon>Gammaproteobacteria</taxon>
        <taxon>Chromatiales</taxon>
        <taxon>Ectothiorhodospiraceae</taxon>
        <taxon>Alkalilimnicola</taxon>
    </lineage>
</organism>
<dbReference type="Proteomes" id="UP000001962">
    <property type="component" value="Chromosome"/>
</dbReference>
<evidence type="ECO:0000313" key="1">
    <source>
        <dbReference type="EMBL" id="ABI56482.1"/>
    </source>
</evidence>
<dbReference type="eggNOG" id="ENOG5032XGX">
    <property type="taxonomic scope" value="Bacteria"/>
</dbReference>
<dbReference type="AlphaFoldDB" id="Q0A9K5"/>
<proteinExistence type="predicted"/>
<evidence type="ECO:0000313" key="2">
    <source>
        <dbReference type="Proteomes" id="UP000001962"/>
    </source>
</evidence>
<sequence>MDEIDFSRIHTMFRSLVLFDDMFLNMQGMNIAINDSFITDQEYNLLRTYFEIERTPTQQALFVSAQSQMWIFALYELLRTWRHRIRKLKTWRENGAIPHMMRRLQQDQHNLGALMKVRHLERLQEDPEFVALMEAHDAALEPVFRMAESIRINLAKHEIKGKPNAPVRAPGYGRINGMCGALDFELDMGDNTYQLINRRDIAEALRRVGVAPSHQR</sequence>